<evidence type="ECO:0000256" key="6">
    <source>
        <dbReference type="RuleBase" id="RU000481"/>
    </source>
</evidence>
<dbReference type="PROSITE" id="PS00105">
    <property type="entry name" value="AA_TRANSFER_CLASS_1"/>
    <property type="match status" value="1"/>
</dbReference>
<evidence type="ECO:0000256" key="1">
    <source>
        <dbReference type="ARBA" id="ARBA00001933"/>
    </source>
</evidence>
<dbReference type="PANTHER" id="PTHR46383:SF1">
    <property type="entry name" value="ASPARTATE AMINOTRANSFERASE"/>
    <property type="match status" value="1"/>
</dbReference>
<dbReference type="PANTHER" id="PTHR46383">
    <property type="entry name" value="ASPARTATE AMINOTRANSFERASE"/>
    <property type="match status" value="1"/>
</dbReference>
<accession>A0A538U486</accession>
<dbReference type="GO" id="GO:0030170">
    <property type="term" value="F:pyridoxal phosphate binding"/>
    <property type="evidence" value="ECO:0007669"/>
    <property type="project" value="InterPro"/>
</dbReference>
<dbReference type="Gene3D" id="3.90.1150.10">
    <property type="entry name" value="Aspartate Aminotransferase, domain 1"/>
    <property type="match status" value="1"/>
</dbReference>
<sequence>MSLRLSRLSARVGPSGTMAADDRLQRLRAAGRDVVSLGAGQLDFETPAPVARAGTEAIAHGITRYTPVAGTLALRRAVRDKFERENGLVFGDDQVIVGAGAKAVVFHALLALVDPDDAVIVPAPAWPSYGSMVTVAGGRTVSAALSAAEGYRLTPAALRGALAAAGGCARGVILNSPHNPTGALMSREAYAAIAPIVREAGLWVISDEIYEHLVYDGTFTSFAALDGMGARTLTVNGVSKAFAMTGWRIGYAGGPAELIQAMEALQSHTSGNPSSISQHAAEAALRLCVAGDAEMAAERRRFQDALVARRDLACRILGGIPGVTLVRPAGAFYVFADVSRHFGRTLAGRRVAGSADLADLLMEQAGVAVVPGQVFGDDRGVRVSFAASPGELTVALDRLAQALA</sequence>
<dbReference type="InterPro" id="IPR015421">
    <property type="entry name" value="PyrdxlP-dep_Trfase_major"/>
</dbReference>
<dbReference type="InterPro" id="IPR015424">
    <property type="entry name" value="PyrdxlP-dep_Trfase"/>
</dbReference>
<evidence type="ECO:0000256" key="3">
    <source>
        <dbReference type="ARBA" id="ARBA00022576"/>
    </source>
</evidence>
<dbReference type="Gene3D" id="3.40.640.10">
    <property type="entry name" value="Type I PLP-dependent aspartate aminotransferase-like (Major domain)"/>
    <property type="match status" value="1"/>
</dbReference>
<reference evidence="8 9" key="1">
    <citation type="journal article" date="2019" name="Nat. Microbiol.">
        <title>Mediterranean grassland soil C-N compound turnover is dependent on rainfall and depth, and is mediated by genomically divergent microorganisms.</title>
        <authorList>
            <person name="Diamond S."/>
            <person name="Andeer P.F."/>
            <person name="Li Z."/>
            <person name="Crits-Christoph A."/>
            <person name="Burstein D."/>
            <person name="Anantharaman K."/>
            <person name="Lane K.R."/>
            <person name="Thomas B.C."/>
            <person name="Pan C."/>
            <person name="Northen T.R."/>
            <person name="Banfield J.F."/>
        </authorList>
    </citation>
    <scope>NUCLEOTIDE SEQUENCE [LARGE SCALE GENOMIC DNA]</scope>
    <source>
        <strain evidence="8">WS_11</strain>
    </source>
</reference>
<feature type="domain" description="Aminotransferase class I/classII large" evidence="7">
    <location>
        <begin position="33"/>
        <end position="399"/>
    </location>
</feature>
<name>A0A538U486_UNCEI</name>
<dbReference type="Pfam" id="PF00155">
    <property type="entry name" value="Aminotran_1_2"/>
    <property type="match status" value="1"/>
</dbReference>
<dbReference type="SUPFAM" id="SSF53383">
    <property type="entry name" value="PLP-dependent transferases"/>
    <property type="match status" value="1"/>
</dbReference>
<evidence type="ECO:0000313" key="9">
    <source>
        <dbReference type="Proteomes" id="UP000319771"/>
    </source>
</evidence>
<gene>
    <name evidence="8" type="ORF">E6K81_11985</name>
</gene>
<keyword evidence="3 6" id="KW-0032">Aminotransferase</keyword>
<dbReference type="EMBL" id="VBPB01000209">
    <property type="protein sequence ID" value="TMQ70712.1"/>
    <property type="molecule type" value="Genomic_DNA"/>
</dbReference>
<comment type="cofactor">
    <cofactor evidence="1 6">
        <name>pyridoxal 5'-phosphate</name>
        <dbReference type="ChEBI" id="CHEBI:597326"/>
    </cofactor>
</comment>
<dbReference type="EC" id="2.6.1.-" evidence="6"/>
<dbReference type="FunFam" id="3.40.640.10:FF:000033">
    <property type="entry name" value="Aspartate aminotransferase"/>
    <property type="match status" value="1"/>
</dbReference>
<keyword evidence="5" id="KW-0663">Pyridoxal phosphate</keyword>
<dbReference type="Proteomes" id="UP000319771">
    <property type="component" value="Unassembled WGS sequence"/>
</dbReference>
<dbReference type="InterPro" id="IPR015422">
    <property type="entry name" value="PyrdxlP-dep_Trfase_small"/>
</dbReference>
<proteinExistence type="inferred from homology"/>
<evidence type="ECO:0000256" key="2">
    <source>
        <dbReference type="ARBA" id="ARBA00007441"/>
    </source>
</evidence>
<evidence type="ECO:0000256" key="5">
    <source>
        <dbReference type="ARBA" id="ARBA00022898"/>
    </source>
</evidence>
<comment type="similarity">
    <text evidence="2 6">Belongs to the class-I pyridoxal-phosphate-dependent aminotransferase family.</text>
</comment>
<keyword evidence="4 6" id="KW-0808">Transferase</keyword>
<dbReference type="AlphaFoldDB" id="A0A538U486"/>
<comment type="caution">
    <text evidence="8">The sequence shown here is derived from an EMBL/GenBank/DDBJ whole genome shotgun (WGS) entry which is preliminary data.</text>
</comment>
<evidence type="ECO:0000313" key="8">
    <source>
        <dbReference type="EMBL" id="TMQ70712.1"/>
    </source>
</evidence>
<evidence type="ECO:0000259" key="7">
    <source>
        <dbReference type="Pfam" id="PF00155"/>
    </source>
</evidence>
<protein>
    <recommendedName>
        <fullName evidence="6">Aminotransferase</fullName>
        <ecNumber evidence="6">2.6.1.-</ecNumber>
    </recommendedName>
</protein>
<organism evidence="8 9">
    <name type="scientific">Eiseniibacteriota bacterium</name>
    <dbReference type="NCBI Taxonomy" id="2212470"/>
    <lineage>
        <taxon>Bacteria</taxon>
        <taxon>Candidatus Eiseniibacteriota</taxon>
    </lineage>
</organism>
<dbReference type="GO" id="GO:0008483">
    <property type="term" value="F:transaminase activity"/>
    <property type="evidence" value="ECO:0007669"/>
    <property type="project" value="UniProtKB-KW"/>
</dbReference>
<evidence type="ECO:0000256" key="4">
    <source>
        <dbReference type="ARBA" id="ARBA00022679"/>
    </source>
</evidence>
<dbReference type="InterPro" id="IPR004838">
    <property type="entry name" value="NHTrfase_class1_PyrdxlP-BS"/>
</dbReference>
<dbReference type="InterPro" id="IPR004839">
    <property type="entry name" value="Aminotransferase_I/II_large"/>
</dbReference>
<dbReference type="CDD" id="cd00609">
    <property type="entry name" value="AAT_like"/>
    <property type="match status" value="1"/>
</dbReference>
<dbReference type="GO" id="GO:0006520">
    <property type="term" value="P:amino acid metabolic process"/>
    <property type="evidence" value="ECO:0007669"/>
    <property type="project" value="InterPro"/>
</dbReference>
<dbReference type="InterPro" id="IPR050596">
    <property type="entry name" value="AspAT/PAT-like"/>
</dbReference>